<dbReference type="PIRSF" id="PIRSF004982">
    <property type="entry name" value="SlP"/>
    <property type="match status" value="1"/>
</dbReference>
<dbReference type="Proteomes" id="UP000190023">
    <property type="component" value="Unassembled WGS sequence"/>
</dbReference>
<dbReference type="AlphaFoldDB" id="A0A1T0ATD4"/>
<dbReference type="NCBIfam" id="TIGR00752">
    <property type="entry name" value="slp"/>
    <property type="match status" value="1"/>
</dbReference>
<dbReference type="GO" id="GO:0019867">
    <property type="term" value="C:outer membrane"/>
    <property type="evidence" value="ECO:0007669"/>
    <property type="project" value="InterPro"/>
</dbReference>
<evidence type="ECO:0000313" key="2">
    <source>
        <dbReference type="Proteomes" id="UP000190023"/>
    </source>
</evidence>
<dbReference type="STRING" id="123822.B0188_11130"/>
<evidence type="ECO:0008006" key="3">
    <source>
        <dbReference type="Google" id="ProtNLM"/>
    </source>
</evidence>
<gene>
    <name evidence="1" type="ORF">B0188_11130</name>
</gene>
<proteinExistence type="predicted"/>
<organism evidence="1 2">
    <name type="scientific">[Haemophilus] felis</name>
    <dbReference type="NCBI Taxonomy" id="123822"/>
    <lineage>
        <taxon>Bacteria</taxon>
        <taxon>Pseudomonadati</taxon>
        <taxon>Pseudomonadota</taxon>
        <taxon>Gammaproteobacteria</taxon>
        <taxon>Pasteurellales</taxon>
        <taxon>Pasteurellaceae</taxon>
    </lineage>
</organism>
<dbReference type="Pfam" id="PF03843">
    <property type="entry name" value="Slp"/>
    <property type="match status" value="1"/>
</dbReference>
<protein>
    <recommendedName>
        <fullName evidence="3">Starvation-inducible protein</fullName>
    </recommendedName>
</protein>
<sequence>MKVVCCALVTLVLTGCILTPTGLEKEDVSLFSLQQLAAQNQACQCKTTQQMARWGGKILSATALADKMKLEILSMPVLPITAQPNLQVKPDGRFIAYLPQFIDPEILKDQYITVKGILTGYQQGKIDLHDYEYPMVQGQHYQLWHLVAEEYYDADEMADWRKERAKGFLFWKPDPKVRFKLAKYE</sequence>
<dbReference type="EMBL" id="MUYB01000060">
    <property type="protein sequence ID" value="OOR99550.1"/>
    <property type="molecule type" value="Genomic_DNA"/>
</dbReference>
<dbReference type="PANTHER" id="PTHR37530">
    <property type="entry name" value="OUTER MEMBRANE PROTEIN SLP"/>
    <property type="match status" value="1"/>
</dbReference>
<keyword evidence="2" id="KW-1185">Reference proteome</keyword>
<dbReference type="PANTHER" id="PTHR37530:SF1">
    <property type="entry name" value="OUTER MEMBRANE PROTEIN SLP"/>
    <property type="match status" value="1"/>
</dbReference>
<dbReference type="InterPro" id="IPR004658">
    <property type="entry name" value="OMP_Slp"/>
</dbReference>
<reference evidence="1 2" key="1">
    <citation type="submission" date="2017-02" db="EMBL/GenBank/DDBJ databases">
        <title>Draft genome sequence of Haemophilus felis CCUG 31170 type strain.</title>
        <authorList>
            <person name="Engstrom-Jakobsson H."/>
            <person name="Salva-Serra F."/>
            <person name="Thorell K."/>
            <person name="Gonzales-Siles L."/>
            <person name="Karlsson R."/>
            <person name="Boulund F."/>
            <person name="Engstrand L."/>
            <person name="Kristiansson E."/>
            <person name="Moore E."/>
        </authorList>
    </citation>
    <scope>NUCLEOTIDE SEQUENCE [LARGE SCALE GENOMIC DNA]</scope>
    <source>
        <strain evidence="1 2">CCUG 31170</strain>
    </source>
</reference>
<evidence type="ECO:0000313" key="1">
    <source>
        <dbReference type="EMBL" id="OOR99550.1"/>
    </source>
</evidence>
<accession>A0A1T0ATD4</accession>
<comment type="caution">
    <text evidence="1">The sequence shown here is derived from an EMBL/GenBank/DDBJ whole genome shotgun (WGS) entry which is preliminary data.</text>
</comment>
<dbReference type="PROSITE" id="PS51257">
    <property type="entry name" value="PROKAR_LIPOPROTEIN"/>
    <property type="match status" value="1"/>
</dbReference>
<name>A0A1T0ATD4_9PAST</name>